<feature type="domain" description="Protein kinase" evidence="14">
    <location>
        <begin position="311"/>
        <end position="591"/>
    </location>
</feature>
<evidence type="ECO:0000256" key="13">
    <source>
        <dbReference type="SAM" id="Phobius"/>
    </source>
</evidence>
<evidence type="ECO:0008006" key="18">
    <source>
        <dbReference type="Google" id="ProtNLM"/>
    </source>
</evidence>
<feature type="binding site" evidence="12">
    <location>
        <position position="339"/>
    </location>
    <ligand>
        <name>ATP</name>
        <dbReference type="ChEBI" id="CHEBI:30616"/>
    </ligand>
</feature>
<evidence type="ECO:0000256" key="11">
    <source>
        <dbReference type="ARBA" id="ARBA00023157"/>
    </source>
</evidence>
<keyword evidence="10 13" id="KW-0472">Membrane</keyword>
<proteinExistence type="predicted"/>
<dbReference type="EMBL" id="JANJYI010000001">
    <property type="protein sequence ID" value="KAK2663685.1"/>
    <property type="molecule type" value="Genomic_DNA"/>
</dbReference>
<keyword evidence="11" id="KW-1015">Disulfide bond</keyword>
<dbReference type="Pfam" id="PF01476">
    <property type="entry name" value="LysM"/>
    <property type="match status" value="1"/>
</dbReference>
<dbReference type="InterPro" id="IPR036779">
    <property type="entry name" value="LysM_dom_sf"/>
</dbReference>
<evidence type="ECO:0000256" key="12">
    <source>
        <dbReference type="PROSITE-ProRule" id="PRU10141"/>
    </source>
</evidence>
<name>A0AAE0CU66_9ROSI</name>
<keyword evidence="3" id="KW-0808">Transferase</keyword>
<reference evidence="16" key="1">
    <citation type="journal article" date="2023" name="Plant J.">
        <title>Genome sequences and population genomics provide insights into the demographic history, inbreeding, and mutation load of two 'living fossil' tree species of Dipteronia.</title>
        <authorList>
            <person name="Feng Y."/>
            <person name="Comes H.P."/>
            <person name="Chen J."/>
            <person name="Zhu S."/>
            <person name="Lu R."/>
            <person name="Zhang X."/>
            <person name="Li P."/>
            <person name="Qiu J."/>
            <person name="Olsen K.M."/>
            <person name="Qiu Y."/>
        </authorList>
    </citation>
    <scope>NUCLEOTIDE SEQUENCE</scope>
    <source>
        <strain evidence="16">KIB01</strain>
    </source>
</reference>
<keyword evidence="17" id="KW-1185">Reference proteome</keyword>
<organism evidence="16 17">
    <name type="scientific">Dipteronia dyeriana</name>
    <dbReference type="NCBI Taxonomy" id="168575"/>
    <lineage>
        <taxon>Eukaryota</taxon>
        <taxon>Viridiplantae</taxon>
        <taxon>Streptophyta</taxon>
        <taxon>Embryophyta</taxon>
        <taxon>Tracheophyta</taxon>
        <taxon>Spermatophyta</taxon>
        <taxon>Magnoliopsida</taxon>
        <taxon>eudicotyledons</taxon>
        <taxon>Gunneridae</taxon>
        <taxon>Pentapetalae</taxon>
        <taxon>rosids</taxon>
        <taxon>malvids</taxon>
        <taxon>Sapindales</taxon>
        <taxon>Sapindaceae</taxon>
        <taxon>Hippocastanoideae</taxon>
        <taxon>Acereae</taxon>
        <taxon>Dipteronia</taxon>
    </lineage>
</organism>
<feature type="transmembrane region" description="Helical" evidence="13">
    <location>
        <begin position="227"/>
        <end position="251"/>
    </location>
</feature>
<gene>
    <name evidence="16" type="ORF">Ddye_002259</name>
</gene>
<dbReference type="SMART" id="SM00257">
    <property type="entry name" value="LysM"/>
    <property type="match status" value="1"/>
</dbReference>
<evidence type="ECO:0000259" key="14">
    <source>
        <dbReference type="PROSITE" id="PS50011"/>
    </source>
</evidence>
<dbReference type="Pfam" id="PF00069">
    <property type="entry name" value="Pkinase"/>
    <property type="match status" value="1"/>
</dbReference>
<dbReference type="SUPFAM" id="SSF56112">
    <property type="entry name" value="Protein kinase-like (PK-like)"/>
    <property type="match status" value="1"/>
</dbReference>
<comment type="subcellular location">
    <subcellularLocation>
        <location evidence="1">Cell membrane</location>
        <topology evidence="1">Single-pass membrane protein</topology>
    </subcellularLocation>
</comment>
<keyword evidence="9 13" id="KW-1133">Transmembrane helix</keyword>
<keyword evidence="5" id="KW-0732">Signal</keyword>
<keyword evidence="4 13" id="KW-0812">Transmembrane</keyword>
<dbReference type="PANTHER" id="PTHR46204">
    <property type="entry name" value="CHITIN ELICITOR RECEPTOR KINASE 1-RELATED"/>
    <property type="match status" value="1"/>
</dbReference>
<dbReference type="InterPro" id="IPR017441">
    <property type="entry name" value="Protein_kinase_ATP_BS"/>
</dbReference>
<dbReference type="GO" id="GO:0005886">
    <property type="term" value="C:plasma membrane"/>
    <property type="evidence" value="ECO:0007669"/>
    <property type="project" value="UniProtKB-SubCell"/>
</dbReference>
<evidence type="ECO:0000256" key="10">
    <source>
        <dbReference type="ARBA" id="ARBA00023136"/>
    </source>
</evidence>
<dbReference type="PROSITE" id="PS51782">
    <property type="entry name" value="LYSM"/>
    <property type="match status" value="1"/>
</dbReference>
<evidence type="ECO:0000256" key="6">
    <source>
        <dbReference type="ARBA" id="ARBA00022741"/>
    </source>
</evidence>
<dbReference type="InterPro" id="IPR018392">
    <property type="entry name" value="LysM"/>
</dbReference>
<dbReference type="FunFam" id="1.10.510.10:FF:000468">
    <property type="entry name" value="PTI1-like tyrosine-protein kinase 3"/>
    <property type="match status" value="1"/>
</dbReference>
<dbReference type="Gene3D" id="3.30.200.20">
    <property type="entry name" value="Phosphorylase Kinase, domain 1"/>
    <property type="match status" value="1"/>
</dbReference>
<evidence type="ECO:0000256" key="7">
    <source>
        <dbReference type="ARBA" id="ARBA00022777"/>
    </source>
</evidence>
<evidence type="ECO:0000256" key="3">
    <source>
        <dbReference type="ARBA" id="ARBA00022679"/>
    </source>
</evidence>
<evidence type="ECO:0000256" key="2">
    <source>
        <dbReference type="ARBA" id="ARBA00022475"/>
    </source>
</evidence>
<protein>
    <recommendedName>
        <fullName evidence="18">LysM domain receptor-like kinase 3</fullName>
    </recommendedName>
</protein>
<dbReference type="GO" id="GO:0045087">
    <property type="term" value="P:innate immune response"/>
    <property type="evidence" value="ECO:0007669"/>
    <property type="project" value="InterPro"/>
</dbReference>
<dbReference type="SMART" id="SM00220">
    <property type="entry name" value="S_TKc"/>
    <property type="match status" value="1"/>
</dbReference>
<evidence type="ECO:0000256" key="5">
    <source>
        <dbReference type="ARBA" id="ARBA00022729"/>
    </source>
</evidence>
<comment type="caution">
    <text evidence="16">The sequence shown here is derived from an EMBL/GenBank/DDBJ whole genome shotgun (WGS) entry which is preliminary data.</text>
</comment>
<evidence type="ECO:0000259" key="15">
    <source>
        <dbReference type="PROSITE" id="PS51782"/>
    </source>
</evidence>
<dbReference type="PROSITE" id="PS00108">
    <property type="entry name" value="PROTEIN_KINASE_ST"/>
    <property type="match status" value="1"/>
</dbReference>
<evidence type="ECO:0000256" key="4">
    <source>
        <dbReference type="ARBA" id="ARBA00022692"/>
    </source>
</evidence>
<dbReference type="Proteomes" id="UP001280121">
    <property type="component" value="Unassembled WGS sequence"/>
</dbReference>
<dbReference type="Gene3D" id="3.10.350.10">
    <property type="entry name" value="LysM domain"/>
    <property type="match status" value="1"/>
</dbReference>
<dbReference type="InterPro" id="IPR011009">
    <property type="entry name" value="Kinase-like_dom_sf"/>
</dbReference>
<keyword evidence="6 12" id="KW-0547">Nucleotide-binding</keyword>
<keyword evidence="7" id="KW-0418">Kinase</keyword>
<feature type="transmembrane region" description="Helical" evidence="13">
    <location>
        <begin position="12"/>
        <end position="32"/>
    </location>
</feature>
<evidence type="ECO:0000313" key="17">
    <source>
        <dbReference type="Proteomes" id="UP001280121"/>
    </source>
</evidence>
<accession>A0AAE0CU66</accession>
<dbReference type="Gene3D" id="1.10.510.10">
    <property type="entry name" value="Transferase(Phosphotransferase) domain 1"/>
    <property type="match status" value="1"/>
</dbReference>
<dbReference type="GO" id="GO:0019199">
    <property type="term" value="F:transmembrane receptor protein kinase activity"/>
    <property type="evidence" value="ECO:0007669"/>
    <property type="project" value="InterPro"/>
</dbReference>
<evidence type="ECO:0000256" key="1">
    <source>
        <dbReference type="ARBA" id="ARBA00004162"/>
    </source>
</evidence>
<feature type="domain" description="LysM" evidence="15">
    <location>
        <begin position="163"/>
        <end position="209"/>
    </location>
</feature>
<dbReference type="InterPro" id="IPR000719">
    <property type="entry name" value="Prot_kinase_dom"/>
</dbReference>
<dbReference type="PROSITE" id="PS00107">
    <property type="entry name" value="PROTEIN_KINASE_ATP"/>
    <property type="match status" value="1"/>
</dbReference>
<dbReference type="InterPro" id="IPR044812">
    <property type="entry name" value="CERK1/LYK3-like"/>
</dbReference>
<evidence type="ECO:0000256" key="8">
    <source>
        <dbReference type="ARBA" id="ARBA00022840"/>
    </source>
</evidence>
<dbReference type="SUPFAM" id="SSF54106">
    <property type="entry name" value="LysM domain"/>
    <property type="match status" value="1"/>
</dbReference>
<dbReference type="InterPro" id="IPR008271">
    <property type="entry name" value="Ser/Thr_kinase_AS"/>
</dbReference>
<keyword evidence="8 12" id="KW-0067">ATP-binding</keyword>
<keyword evidence="2" id="KW-1003">Cell membrane</keyword>
<dbReference type="PROSITE" id="PS50011">
    <property type="entry name" value="PROTEIN_KINASE_DOM"/>
    <property type="match status" value="1"/>
</dbReference>
<dbReference type="CDD" id="cd00118">
    <property type="entry name" value="LysM"/>
    <property type="match status" value="1"/>
</dbReference>
<dbReference type="GO" id="GO:0005524">
    <property type="term" value="F:ATP binding"/>
    <property type="evidence" value="ECO:0007669"/>
    <property type="project" value="UniProtKB-UniRule"/>
</dbReference>
<dbReference type="AlphaFoldDB" id="A0AAE0CU66"/>
<evidence type="ECO:0000313" key="16">
    <source>
        <dbReference type="EMBL" id="KAK2663685.1"/>
    </source>
</evidence>
<dbReference type="PANTHER" id="PTHR46204:SF11">
    <property type="entry name" value="PROTEIN KINASE DOMAIN-CONTAINING PROTEIN"/>
    <property type="match status" value="1"/>
</dbReference>
<evidence type="ECO:0000256" key="9">
    <source>
        <dbReference type="ARBA" id="ARBA00022989"/>
    </source>
</evidence>
<sequence>MVSSSSYDHHHLLLISILTTVFTSVLSSNVFIKSTIIYPFSCSNHTWTCNSYLYHISKGNSPEEIASFYSVNVSDIKPISHGFKKDYLVSVPCSCKDVNGPQGYFYDTFYKVQSGDTFAKVSSEFYSGQAWRVAGEKKLFVAGDTISIHLICGCLEVESQEVVTYTIQEHDTLSGIAALLSATVNDIENLNERLTQNPNFIDVGWVLFVPREREQIKAPRQGRRRKYAIIIGSLLSAASLIAICAFIIFYLRRNRNHKSREEDPKVVSRVQSANRISLQQHLHKQDVEATFQSERLVTYSLEEIYVATNNFDESRKIGEGGYGSVYNGTLKERDVAIKKMMSSKSKEFLAELKVLCKIHHINVVELIGYATGDNHLYLIYEYIKNGSLNDHLHDPLLKGYSPLSWTARSLIALDAARGIEYIHDHTKARYVHRDIKTSNILLDQGLRAKVADFGLARLVERSNEEDIIATRLVGTPGYIAPECVRELQMTSKTDVYAFGVVLAELVTGQRALNRDKETNRVKSLATTICTIFNEQDLETALQDNTDPNLKVRYPIEEVYKMVDLSRWCLSEEAENRPEMREIVQILSQIAMYSIEWEATFGGSSQIFSGLISGR</sequence>